<evidence type="ECO:0000313" key="3">
    <source>
        <dbReference type="Proteomes" id="UP001163046"/>
    </source>
</evidence>
<reference evidence="2" key="1">
    <citation type="submission" date="2023-01" db="EMBL/GenBank/DDBJ databases">
        <title>Genome assembly of the deep-sea coral Lophelia pertusa.</title>
        <authorList>
            <person name="Herrera S."/>
            <person name="Cordes E."/>
        </authorList>
    </citation>
    <scope>NUCLEOTIDE SEQUENCE</scope>
    <source>
        <strain evidence="2">USNM1676648</strain>
        <tissue evidence="2">Polyp</tissue>
    </source>
</reference>
<dbReference type="AlphaFoldDB" id="A0A9X0CZX8"/>
<gene>
    <name evidence="2" type="ORF">OS493_039379</name>
</gene>
<feature type="compositionally biased region" description="Basic residues" evidence="1">
    <location>
        <begin position="51"/>
        <end position="70"/>
    </location>
</feature>
<organism evidence="2 3">
    <name type="scientific">Desmophyllum pertusum</name>
    <dbReference type="NCBI Taxonomy" id="174260"/>
    <lineage>
        <taxon>Eukaryota</taxon>
        <taxon>Metazoa</taxon>
        <taxon>Cnidaria</taxon>
        <taxon>Anthozoa</taxon>
        <taxon>Hexacorallia</taxon>
        <taxon>Scleractinia</taxon>
        <taxon>Caryophylliina</taxon>
        <taxon>Caryophylliidae</taxon>
        <taxon>Desmophyllum</taxon>
    </lineage>
</organism>
<evidence type="ECO:0000256" key="1">
    <source>
        <dbReference type="SAM" id="MobiDB-lite"/>
    </source>
</evidence>
<keyword evidence="3" id="KW-1185">Reference proteome</keyword>
<protein>
    <submittedName>
        <fullName evidence="2">Uncharacterized protein</fullName>
    </submittedName>
</protein>
<dbReference type="Proteomes" id="UP001163046">
    <property type="component" value="Unassembled WGS sequence"/>
</dbReference>
<name>A0A9X0CZX8_9CNID</name>
<sequence>MTRLDISLLLHPTSSSNRIPATMRGVTYSTTTPRLVIRGVQGLTPRGPRRDLHRGRSRSPRGRSLKVSPR</sequence>
<proteinExistence type="predicted"/>
<comment type="caution">
    <text evidence="2">The sequence shown here is derived from an EMBL/GenBank/DDBJ whole genome shotgun (WGS) entry which is preliminary data.</text>
</comment>
<evidence type="ECO:0000313" key="2">
    <source>
        <dbReference type="EMBL" id="KAJ7381720.1"/>
    </source>
</evidence>
<feature type="region of interest" description="Disordered" evidence="1">
    <location>
        <begin position="40"/>
        <end position="70"/>
    </location>
</feature>
<accession>A0A9X0CZX8</accession>
<dbReference type="EMBL" id="MU826057">
    <property type="protein sequence ID" value="KAJ7381720.1"/>
    <property type="molecule type" value="Genomic_DNA"/>
</dbReference>